<evidence type="ECO:0000313" key="2">
    <source>
        <dbReference type="EMBL" id="JAH93606.1"/>
    </source>
</evidence>
<evidence type="ECO:0000256" key="1">
    <source>
        <dbReference type="SAM" id="MobiDB-lite"/>
    </source>
</evidence>
<name>A0A0E9WTJ2_ANGAN</name>
<reference evidence="2" key="2">
    <citation type="journal article" date="2015" name="Fish Shellfish Immunol.">
        <title>Early steps in the European eel (Anguilla anguilla)-Vibrio vulnificus interaction in the gills: Role of the RtxA13 toxin.</title>
        <authorList>
            <person name="Callol A."/>
            <person name="Pajuelo D."/>
            <person name="Ebbesson L."/>
            <person name="Teles M."/>
            <person name="MacKenzie S."/>
            <person name="Amaro C."/>
        </authorList>
    </citation>
    <scope>NUCLEOTIDE SEQUENCE</scope>
</reference>
<feature type="region of interest" description="Disordered" evidence="1">
    <location>
        <begin position="27"/>
        <end position="46"/>
    </location>
</feature>
<proteinExistence type="predicted"/>
<dbReference type="AlphaFoldDB" id="A0A0E9WTJ2"/>
<sequence length="46" mass="5160">MSMSPWEPQGKYDTAFIFLKKTKKTTKHKSTLGSQMGGVYNLKPAP</sequence>
<organism evidence="2">
    <name type="scientific">Anguilla anguilla</name>
    <name type="common">European freshwater eel</name>
    <name type="synonym">Muraena anguilla</name>
    <dbReference type="NCBI Taxonomy" id="7936"/>
    <lineage>
        <taxon>Eukaryota</taxon>
        <taxon>Metazoa</taxon>
        <taxon>Chordata</taxon>
        <taxon>Craniata</taxon>
        <taxon>Vertebrata</taxon>
        <taxon>Euteleostomi</taxon>
        <taxon>Actinopterygii</taxon>
        <taxon>Neopterygii</taxon>
        <taxon>Teleostei</taxon>
        <taxon>Anguilliformes</taxon>
        <taxon>Anguillidae</taxon>
        <taxon>Anguilla</taxon>
    </lineage>
</organism>
<protein>
    <submittedName>
        <fullName evidence="2">Uncharacterized protein</fullName>
    </submittedName>
</protein>
<reference evidence="2" key="1">
    <citation type="submission" date="2014-11" db="EMBL/GenBank/DDBJ databases">
        <authorList>
            <person name="Amaro Gonzalez C."/>
        </authorList>
    </citation>
    <scope>NUCLEOTIDE SEQUENCE</scope>
</reference>
<accession>A0A0E9WTJ2</accession>
<dbReference type="EMBL" id="GBXM01014971">
    <property type="protein sequence ID" value="JAH93606.1"/>
    <property type="molecule type" value="Transcribed_RNA"/>
</dbReference>